<reference evidence="1 2" key="1">
    <citation type="submission" date="2018-08" db="EMBL/GenBank/DDBJ databases">
        <title>Genome sequence of Methylocystis hirsuta CSC1, a methanotroph able to accumulate PHAs.</title>
        <authorList>
            <person name="Bordel S."/>
            <person name="Rodriguez E."/>
            <person name="Gancedo J."/>
            <person name="Munoz R."/>
        </authorList>
    </citation>
    <scope>NUCLEOTIDE SEQUENCE [LARGE SCALE GENOMIC DNA]</scope>
    <source>
        <strain evidence="1 2">CSC1</strain>
    </source>
</reference>
<gene>
    <name evidence="1" type="ORF">D1O30_15685</name>
</gene>
<dbReference type="OrthoDB" id="8450934at2"/>
<proteinExistence type="predicted"/>
<keyword evidence="2" id="KW-1185">Reference proteome</keyword>
<accession>A0A3M9XRE8</accession>
<dbReference type="RefSeq" id="WP_123176724.1">
    <property type="nucleotide sequence ID" value="NZ_QWDD01000001.1"/>
</dbReference>
<dbReference type="EMBL" id="QWDD01000001">
    <property type="protein sequence ID" value="RNJ50813.1"/>
    <property type="molecule type" value="Genomic_DNA"/>
</dbReference>
<dbReference type="AlphaFoldDB" id="A0A3M9XRE8"/>
<evidence type="ECO:0000313" key="1">
    <source>
        <dbReference type="EMBL" id="RNJ50813.1"/>
    </source>
</evidence>
<evidence type="ECO:0000313" key="2">
    <source>
        <dbReference type="Proteomes" id="UP000268623"/>
    </source>
</evidence>
<organism evidence="1 2">
    <name type="scientific">Methylocystis hirsuta</name>
    <dbReference type="NCBI Taxonomy" id="369798"/>
    <lineage>
        <taxon>Bacteria</taxon>
        <taxon>Pseudomonadati</taxon>
        <taxon>Pseudomonadota</taxon>
        <taxon>Alphaproteobacteria</taxon>
        <taxon>Hyphomicrobiales</taxon>
        <taxon>Methylocystaceae</taxon>
        <taxon>Methylocystis</taxon>
    </lineage>
</organism>
<protein>
    <submittedName>
        <fullName evidence="1">Uncharacterized protein</fullName>
    </submittedName>
</protein>
<sequence length="101" mass="11003">MARIGAVEFSPVFRGFQNMASMKKLISSLIAALLVTSASFALERSQMTVAGSTVAARDRAAQARDADEDMQALCREVLVDIDQGYGVSSHESRYICGDKRR</sequence>
<dbReference type="Proteomes" id="UP000268623">
    <property type="component" value="Unassembled WGS sequence"/>
</dbReference>
<comment type="caution">
    <text evidence="1">The sequence shown here is derived from an EMBL/GenBank/DDBJ whole genome shotgun (WGS) entry which is preliminary data.</text>
</comment>
<name>A0A3M9XRE8_9HYPH</name>